<dbReference type="SUPFAM" id="SSF54060">
    <property type="entry name" value="His-Me finger endonucleases"/>
    <property type="match status" value="1"/>
</dbReference>
<dbReference type="OrthoDB" id="5418055at2759"/>
<dbReference type="GO" id="GO:0003676">
    <property type="term" value="F:nucleic acid binding"/>
    <property type="evidence" value="ECO:0007669"/>
    <property type="project" value="InterPro"/>
</dbReference>
<evidence type="ECO:0000256" key="2">
    <source>
        <dbReference type="ARBA" id="ARBA00004173"/>
    </source>
</evidence>
<keyword evidence="8" id="KW-0460">Magnesium</keyword>
<evidence type="ECO:0000313" key="18">
    <source>
        <dbReference type="RefSeq" id="XP_018021165.1"/>
    </source>
</evidence>
<dbReference type="InterPro" id="IPR020821">
    <property type="entry name" value="ENPP1-3/EXOG-like_nuc-like"/>
</dbReference>
<organism evidence="17 18">
    <name type="scientific">Hyalella azteca</name>
    <name type="common">Amphipod</name>
    <dbReference type="NCBI Taxonomy" id="294128"/>
    <lineage>
        <taxon>Eukaryota</taxon>
        <taxon>Metazoa</taxon>
        <taxon>Ecdysozoa</taxon>
        <taxon>Arthropoda</taxon>
        <taxon>Crustacea</taxon>
        <taxon>Multicrustacea</taxon>
        <taxon>Malacostraca</taxon>
        <taxon>Eumalacostraca</taxon>
        <taxon>Peracarida</taxon>
        <taxon>Amphipoda</taxon>
        <taxon>Senticaudata</taxon>
        <taxon>Talitrida</taxon>
        <taxon>Talitroidea</taxon>
        <taxon>Hyalellidae</taxon>
        <taxon>Hyalella</taxon>
    </lineage>
</organism>
<feature type="domain" description="ENPP1-3/EXOG-like endonuclease/phosphodiesterase" evidence="15">
    <location>
        <begin position="114"/>
        <end position="324"/>
    </location>
</feature>
<dbReference type="OMA" id="YVMPNQV"/>
<feature type="binding site" evidence="13">
    <location>
        <position position="211"/>
    </location>
    <ligand>
        <name>Mg(2+)</name>
        <dbReference type="ChEBI" id="CHEBI:18420"/>
        <note>catalytic</note>
    </ligand>
</feature>
<evidence type="ECO:0000256" key="5">
    <source>
        <dbReference type="ARBA" id="ARBA00022723"/>
    </source>
</evidence>
<dbReference type="SMART" id="SM00892">
    <property type="entry name" value="Endonuclease_NS"/>
    <property type="match status" value="1"/>
</dbReference>
<dbReference type="PROSITE" id="PS01070">
    <property type="entry name" value="NUCLEASE_NON_SPEC"/>
    <property type="match status" value="1"/>
</dbReference>
<dbReference type="InterPro" id="IPR044925">
    <property type="entry name" value="His-Me_finger_sf"/>
</dbReference>
<feature type="domain" description="DNA/RNA non-specific endonuclease/pyrophosphatase/phosphodiesterase" evidence="16">
    <location>
        <begin position="113"/>
        <end position="324"/>
    </location>
</feature>
<keyword evidence="9" id="KW-0809">Transit peptide</keyword>
<evidence type="ECO:0000256" key="10">
    <source>
        <dbReference type="ARBA" id="ARBA00023128"/>
    </source>
</evidence>
<dbReference type="GO" id="GO:0006309">
    <property type="term" value="P:apoptotic DNA fragmentation"/>
    <property type="evidence" value="ECO:0007669"/>
    <property type="project" value="TreeGrafter"/>
</dbReference>
<keyword evidence="6 14" id="KW-0255">Endonuclease</keyword>
<evidence type="ECO:0000256" key="1">
    <source>
        <dbReference type="ARBA" id="ARBA00001946"/>
    </source>
</evidence>
<gene>
    <name evidence="18" type="primary">LOC108677456</name>
</gene>
<dbReference type="GeneID" id="108677456"/>
<protein>
    <recommendedName>
        <fullName evidence="14">Endonuclease</fullName>
        <ecNumber evidence="14">3.1.30.-</ecNumber>
    </recommendedName>
</protein>
<dbReference type="GO" id="GO:0046872">
    <property type="term" value="F:metal ion binding"/>
    <property type="evidence" value="ECO:0007669"/>
    <property type="project" value="UniProtKB-KW"/>
</dbReference>
<dbReference type="Pfam" id="PF01223">
    <property type="entry name" value="Endonuclease_NS"/>
    <property type="match status" value="1"/>
</dbReference>
<dbReference type="InterPro" id="IPR044929">
    <property type="entry name" value="DNA/RNA_non-sp_Endonuclease_sf"/>
</dbReference>
<dbReference type="GO" id="GO:0000014">
    <property type="term" value="F:single-stranded DNA endodeoxyribonuclease activity"/>
    <property type="evidence" value="ECO:0007669"/>
    <property type="project" value="TreeGrafter"/>
</dbReference>
<dbReference type="CDD" id="cd00091">
    <property type="entry name" value="NUC"/>
    <property type="match status" value="1"/>
</dbReference>
<evidence type="ECO:0000256" key="11">
    <source>
        <dbReference type="ARBA" id="ARBA00023157"/>
    </source>
</evidence>
<accession>A0A8B7P5D8</accession>
<evidence type="ECO:0000256" key="6">
    <source>
        <dbReference type="ARBA" id="ARBA00022759"/>
    </source>
</evidence>
<dbReference type="Proteomes" id="UP000694843">
    <property type="component" value="Unplaced"/>
</dbReference>
<keyword evidence="7 14" id="KW-0378">Hydrolase</keyword>
<evidence type="ECO:0000313" key="17">
    <source>
        <dbReference type="Proteomes" id="UP000694843"/>
    </source>
</evidence>
<evidence type="ECO:0000256" key="7">
    <source>
        <dbReference type="ARBA" id="ARBA00022801"/>
    </source>
</evidence>
<dbReference type="InterPro" id="IPR040255">
    <property type="entry name" value="Non-specific_endonuclease"/>
</dbReference>
<evidence type="ECO:0000256" key="12">
    <source>
        <dbReference type="PIRSR" id="PIRSR640255-1"/>
    </source>
</evidence>
<evidence type="ECO:0000256" key="14">
    <source>
        <dbReference type="RuleBase" id="RU366055"/>
    </source>
</evidence>
<keyword evidence="4 14" id="KW-0540">Nuclease</keyword>
<evidence type="ECO:0000259" key="16">
    <source>
        <dbReference type="SMART" id="SM00892"/>
    </source>
</evidence>
<proteinExistence type="inferred from homology"/>
<reference evidence="18" key="1">
    <citation type="submission" date="2025-08" db="UniProtKB">
        <authorList>
            <consortium name="RefSeq"/>
        </authorList>
    </citation>
    <scope>IDENTIFICATION</scope>
    <source>
        <tissue evidence="18">Whole organism</tissue>
    </source>
</reference>
<dbReference type="SMART" id="SM00477">
    <property type="entry name" value="NUC"/>
    <property type="match status" value="1"/>
</dbReference>
<dbReference type="KEGG" id="hazt:108677456"/>
<evidence type="ECO:0000256" key="4">
    <source>
        <dbReference type="ARBA" id="ARBA00022722"/>
    </source>
</evidence>
<keyword evidence="17" id="KW-1185">Reference proteome</keyword>
<comment type="similarity">
    <text evidence="3 14">Belongs to the DNA/RNA non-specific endonuclease family.</text>
</comment>
<comment type="cofactor">
    <cofactor evidence="1 14">
        <name>Mg(2+)</name>
        <dbReference type="ChEBI" id="CHEBI:18420"/>
    </cofactor>
</comment>
<dbReference type="Gene3D" id="3.40.570.10">
    <property type="entry name" value="Extracellular Endonuclease, subunit A"/>
    <property type="match status" value="1"/>
</dbReference>
<dbReference type="GO" id="GO:0005743">
    <property type="term" value="C:mitochondrial inner membrane"/>
    <property type="evidence" value="ECO:0007669"/>
    <property type="project" value="TreeGrafter"/>
</dbReference>
<dbReference type="GO" id="GO:0005634">
    <property type="term" value="C:nucleus"/>
    <property type="evidence" value="ECO:0007669"/>
    <property type="project" value="TreeGrafter"/>
</dbReference>
<keyword evidence="11" id="KW-1015">Disulfide bond</keyword>
<name>A0A8B7P5D8_HYAAZ</name>
<keyword evidence="5 13" id="KW-0479">Metal-binding</keyword>
<feature type="active site" description="Proton acceptor" evidence="12">
    <location>
        <position position="179"/>
    </location>
</feature>
<dbReference type="GO" id="GO:0004521">
    <property type="term" value="F:RNA endonuclease activity"/>
    <property type="evidence" value="ECO:0007669"/>
    <property type="project" value="TreeGrafter"/>
</dbReference>
<evidence type="ECO:0000256" key="3">
    <source>
        <dbReference type="ARBA" id="ARBA00010052"/>
    </source>
</evidence>
<dbReference type="PANTHER" id="PTHR13966">
    <property type="entry name" value="ENDONUCLEASE RELATED"/>
    <property type="match status" value="1"/>
</dbReference>
<comment type="subcellular location">
    <subcellularLocation>
        <location evidence="2">Mitochondrion</location>
    </subcellularLocation>
</comment>
<evidence type="ECO:0000259" key="15">
    <source>
        <dbReference type="SMART" id="SM00477"/>
    </source>
</evidence>
<keyword evidence="10" id="KW-0496">Mitochondrion</keyword>
<dbReference type="InterPro" id="IPR018524">
    <property type="entry name" value="DNA/RNA_endonuclease_AS"/>
</dbReference>
<dbReference type="EC" id="3.1.30.-" evidence="14"/>
<evidence type="ECO:0000256" key="9">
    <source>
        <dbReference type="ARBA" id="ARBA00022946"/>
    </source>
</evidence>
<dbReference type="FunFam" id="3.40.570.10:FF:000002">
    <property type="entry name" value="Endonuclease G, mitochondrial"/>
    <property type="match status" value="1"/>
</dbReference>
<dbReference type="PANTHER" id="PTHR13966:SF5">
    <property type="entry name" value="ENDONUCLEASE G, MITOCHONDRIAL"/>
    <property type="match status" value="1"/>
</dbReference>
<dbReference type="RefSeq" id="XP_018021165.1">
    <property type="nucleotide sequence ID" value="XM_018165676.2"/>
</dbReference>
<evidence type="ECO:0000256" key="8">
    <source>
        <dbReference type="ARBA" id="ARBA00022842"/>
    </source>
</evidence>
<evidence type="ECO:0000256" key="13">
    <source>
        <dbReference type="PIRSR" id="PIRSR640255-2"/>
    </source>
</evidence>
<dbReference type="AlphaFoldDB" id="A0A8B7P5D8"/>
<dbReference type="InterPro" id="IPR001604">
    <property type="entry name" value="Endo_G_ENPP1-like_dom"/>
</dbReference>
<sequence>MKWWKNFSISSREMLKLLSIAGAAGSIGYASALHHAAIDDQRRKYDDSVFQVERDESVAVFPPSLFSRVSAATKVKDSLIIHQANVIPEPSQNAPRISQIMRYGFPSLSNIRSLDDFVLAYDTRLRIPQWVFEHLTPASVAKNDQVDRSKCDFHEDGSVHHYFRSTNEDCKYSGYDRGHMAAAGNHRLSQDICQQTFLLSNMAPQVGKGFNRDKWNELEQHCRKLVSQSRNVYACTGPLFLPRKADDGKLYVKYRVLWDNHVAVPTQFFKVVVCESESGELSMESFLMPNAAIDDAVPLKTFHVPSEVTERASGLLLFDQLNKKQFKLINGKTAAWI</sequence>